<organism evidence="2 3">
    <name type="scientific">Streptomyces parvus</name>
    <dbReference type="NCBI Taxonomy" id="66428"/>
    <lineage>
        <taxon>Bacteria</taxon>
        <taxon>Bacillati</taxon>
        <taxon>Actinomycetota</taxon>
        <taxon>Actinomycetes</taxon>
        <taxon>Kitasatosporales</taxon>
        <taxon>Streptomycetaceae</taxon>
        <taxon>Streptomyces</taxon>
    </lineage>
</organism>
<dbReference type="GO" id="GO:0031177">
    <property type="term" value="F:phosphopantetheine binding"/>
    <property type="evidence" value="ECO:0007669"/>
    <property type="project" value="TreeGrafter"/>
</dbReference>
<dbReference type="InterPro" id="IPR000873">
    <property type="entry name" value="AMP-dep_synth/lig_dom"/>
</dbReference>
<feature type="non-terminal residue" evidence="2">
    <location>
        <position position="236"/>
    </location>
</feature>
<evidence type="ECO:0000259" key="1">
    <source>
        <dbReference type="Pfam" id="PF00501"/>
    </source>
</evidence>
<dbReference type="InterPro" id="IPR020459">
    <property type="entry name" value="AMP-binding"/>
</dbReference>
<dbReference type="AlphaFoldDB" id="A0A5D4GWA1"/>
<dbReference type="PANTHER" id="PTHR45527:SF1">
    <property type="entry name" value="FATTY ACID SYNTHASE"/>
    <property type="match status" value="1"/>
</dbReference>
<feature type="domain" description="AMP-dependent synthetase/ligase" evidence="1">
    <location>
        <begin position="33"/>
        <end position="235"/>
    </location>
</feature>
<dbReference type="GO" id="GO:0005737">
    <property type="term" value="C:cytoplasm"/>
    <property type="evidence" value="ECO:0007669"/>
    <property type="project" value="TreeGrafter"/>
</dbReference>
<keyword evidence="3" id="KW-1185">Reference proteome</keyword>
<dbReference type="Gene3D" id="3.40.50.980">
    <property type="match status" value="2"/>
</dbReference>
<dbReference type="Pfam" id="PF00501">
    <property type="entry name" value="AMP-binding"/>
    <property type="match status" value="1"/>
</dbReference>
<evidence type="ECO:0000313" key="2">
    <source>
        <dbReference type="EMBL" id="TYR32618.1"/>
    </source>
</evidence>
<dbReference type="EMBL" id="VSZQ01000688">
    <property type="protein sequence ID" value="TYR32618.1"/>
    <property type="molecule type" value="Genomic_DNA"/>
</dbReference>
<dbReference type="SUPFAM" id="SSF56801">
    <property type="entry name" value="Acetyl-CoA synthetase-like"/>
    <property type="match status" value="1"/>
</dbReference>
<dbReference type="PROSITE" id="PS00455">
    <property type="entry name" value="AMP_BINDING"/>
    <property type="match status" value="1"/>
</dbReference>
<proteinExistence type="predicted"/>
<dbReference type="GO" id="GO:0044550">
    <property type="term" value="P:secondary metabolite biosynthetic process"/>
    <property type="evidence" value="ECO:0007669"/>
    <property type="project" value="TreeGrafter"/>
</dbReference>
<gene>
    <name evidence="2" type="ORF">FY004_40340</name>
</gene>
<comment type="caution">
    <text evidence="2">The sequence shown here is derived from an EMBL/GenBank/DDBJ whole genome shotgun (WGS) entry which is preliminary data.</text>
</comment>
<name>A0A5D4GWA1_9ACTN</name>
<evidence type="ECO:0000313" key="3">
    <source>
        <dbReference type="Proteomes" id="UP000323242"/>
    </source>
</evidence>
<accession>A0A5D4GWA1</accession>
<dbReference type="GO" id="GO:0043041">
    <property type="term" value="P:amino acid activation for nonribosomal peptide biosynthetic process"/>
    <property type="evidence" value="ECO:0007669"/>
    <property type="project" value="TreeGrafter"/>
</dbReference>
<dbReference type="Proteomes" id="UP000323242">
    <property type="component" value="Unassembled WGS sequence"/>
</dbReference>
<reference evidence="2 3" key="1">
    <citation type="submission" date="2019-08" db="EMBL/GenBank/DDBJ databases">
        <title>Draft genome for granaticin producer strain Streptomyces parvus C05.</title>
        <authorList>
            <person name="Gonzalez-Pimentel J.L."/>
        </authorList>
    </citation>
    <scope>NUCLEOTIDE SEQUENCE [LARGE SCALE GENOMIC DNA]</scope>
    <source>
        <strain evidence="2 3">C05</strain>
    </source>
</reference>
<protein>
    <submittedName>
        <fullName evidence="2">AMP-binding protein</fullName>
    </submittedName>
</protein>
<dbReference type="PANTHER" id="PTHR45527">
    <property type="entry name" value="NONRIBOSOMAL PEPTIDE SYNTHETASE"/>
    <property type="match status" value="1"/>
</dbReference>
<sequence length="236" mass="24743">MLSEGERGRLVVGWNETGVVVRSGLVHEWVLGQSGGGVAVRFGDVVLTYGELAGRVERLAWVLRSRGVGVGSLVGVCLRRSLDVPVVWLAVLRLGAAFVPLDPEYPADRLGFMLADSGARVLVTRGDLVEGLPEHDADVLLVDEVDFSVSAGPVAAVEVGLSDVAYVIYTSGSTGRPKGVLVEHGGLANLVAVAGADFGLGSDARVLQFSSPSFDGAVWETFMALAWGGVLCLSRR</sequence>
<dbReference type="FunFam" id="3.40.50.980:FF:000001">
    <property type="entry name" value="Non-ribosomal peptide synthetase"/>
    <property type="match status" value="1"/>
</dbReference>
<dbReference type="InterPro" id="IPR020845">
    <property type="entry name" value="AMP-binding_CS"/>
</dbReference>
<dbReference type="PRINTS" id="PR00154">
    <property type="entry name" value="AMPBINDING"/>
</dbReference>